<dbReference type="PANTHER" id="PTHR30538:SF0">
    <property type="entry name" value="L-LYSINE 2,3-AMINOMUTASE AQ_1632-RELATED"/>
    <property type="match status" value="1"/>
</dbReference>
<organism evidence="2 3">
    <name type="scientific">Bondarzewia mesenterica</name>
    <dbReference type="NCBI Taxonomy" id="1095465"/>
    <lineage>
        <taxon>Eukaryota</taxon>
        <taxon>Fungi</taxon>
        <taxon>Dikarya</taxon>
        <taxon>Basidiomycota</taxon>
        <taxon>Agaricomycotina</taxon>
        <taxon>Agaricomycetes</taxon>
        <taxon>Russulales</taxon>
        <taxon>Bondarzewiaceae</taxon>
        <taxon>Bondarzewia</taxon>
    </lineage>
</organism>
<evidence type="ECO:0000313" key="3">
    <source>
        <dbReference type="Proteomes" id="UP000310158"/>
    </source>
</evidence>
<keyword evidence="1" id="KW-0411">Iron-sulfur</keyword>
<evidence type="ECO:0000256" key="1">
    <source>
        <dbReference type="ARBA" id="ARBA00022485"/>
    </source>
</evidence>
<dbReference type="EMBL" id="SGPL01001338">
    <property type="protein sequence ID" value="THH03496.1"/>
    <property type="molecule type" value="Genomic_DNA"/>
</dbReference>
<proteinExistence type="predicted"/>
<dbReference type="PANTHER" id="PTHR30538">
    <property type="entry name" value="LYSINE 2,3-AMINOMUTASE-RELATED"/>
    <property type="match status" value="1"/>
</dbReference>
<dbReference type="AlphaFoldDB" id="A0A4S4KXA6"/>
<dbReference type="InterPro" id="IPR003739">
    <property type="entry name" value="Lys_aminomutase/Glu_NH3_mut"/>
</dbReference>
<keyword evidence="1" id="KW-0004">4Fe-4S</keyword>
<keyword evidence="3" id="KW-1185">Reference proteome</keyword>
<name>A0A4S4KXA6_9AGAM</name>
<sequence length="136" mass="15150">AKHYFEVPLARAYDIYKEALSSVAGTARTAQGPSMSASPGKIQVVGITTVPTASGPEKVFVLRFVQARNPAWMKETFFAKFDEHASWLSDLKPAFGAKEFFYEAEYRDLVGREGASGQLFPSSDLMKYKLRTRPYA</sequence>
<feature type="non-terminal residue" evidence="2">
    <location>
        <position position="1"/>
    </location>
</feature>
<dbReference type="Proteomes" id="UP000310158">
    <property type="component" value="Unassembled WGS sequence"/>
</dbReference>
<reference evidence="2 3" key="1">
    <citation type="submission" date="2019-02" db="EMBL/GenBank/DDBJ databases">
        <title>Genome sequencing of the rare red list fungi Bondarzewia mesenterica.</title>
        <authorList>
            <person name="Buettner E."/>
            <person name="Kellner H."/>
        </authorList>
    </citation>
    <scope>NUCLEOTIDE SEQUENCE [LARGE SCALE GENOMIC DNA]</scope>
    <source>
        <strain evidence="2 3">DSM 108281</strain>
    </source>
</reference>
<accession>A0A4S4KXA6</accession>
<dbReference type="GO" id="GO:0051539">
    <property type="term" value="F:4 iron, 4 sulfur cluster binding"/>
    <property type="evidence" value="ECO:0007669"/>
    <property type="project" value="UniProtKB-KW"/>
</dbReference>
<comment type="caution">
    <text evidence="2">The sequence shown here is derived from an EMBL/GenBank/DDBJ whole genome shotgun (WGS) entry which is preliminary data.</text>
</comment>
<gene>
    <name evidence="2" type="ORF">EW146_g10431</name>
</gene>
<keyword evidence="1" id="KW-0408">Iron</keyword>
<dbReference type="OrthoDB" id="5396721at2759"/>
<protein>
    <submittedName>
        <fullName evidence="2">Uncharacterized protein</fullName>
    </submittedName>
</protein>
<keyword evidence="1" id="KW-0479">Metal-binding</keyword>
<evidence type="ECO:0000313" key="2">
    <source>
        <dbReference type="EMBL" id="THH03496.1"/>
    </source>
</evidence>